<dbReference type="Gene3D" id="1.10.8.60">
    <property type="match status" value="1"/>
</dbReference>
<dbReference type="AlphaFoldDB" id="A0A8S3JRV6"/>
<dbReference type="EMBL" id="CAJOBJ010364157">
    <property type="protein sequence ID" value="CAF5219992.1"/>
    <property type="molecule type" value="Genomic_DNA"/>
</dbReference>
<keyword evidence="2" id="KW-0067">ATP-binding</keyword>
<name>A0A8S3JRV6_9BILA</name>
<keyword evidence="1" id="KW-0547">Nucleotide-binding</keyword>
<evidence type="ECO:0000256" key="2">
    <source>
        <dbReference type="ARBA" id="ARBA00022840"/>
    </source>
</evidence>
<organism evidence="5 6">
    <name type="scientific">Rotaria magnacalcarata</name>
    <dbReference type="NCBI Taxonomy" id="392030"/>
    <lineage>
        <taxon>Eukaryota</taxon>
        <taxon>Metazoa</taxon>
        <taxon>Spiralia</taxon>
        <taxon>Gnathifera</taxon>
        <taxon>Rotifera</taxon>
        <taxon>Eurotatoria</taxon>
        <taxon>Bdelloidea</taxon>
        <taxon>Philodinida</taxon>
        <taxon>Philodinidae</taxon>
        <taxon>Rotaria</taxon>
    </lineage>
</organism>
<evidence type="ECO:0000256" key="1">
    <source>
        <dbReference type="ARBA" id="ARBA00022741"/>
    </source>
</evidence>
<dbReference type="EMBL" id="CAJOBH010259339">
    <property type="protein sequence ID" value="CAF5153260.1"/>
    <property type="molecule type" value="Genomic_DNA"/>
</dbReference>
<proteinExistence type="predicted"/>
<sequence>AALIALRDNIDAPYIEWQHFERALMSVKPRTSDEHIRRLDAFTKQHGK</sequence>
<gene>
    <name evidence="4" type="ORF">BYL167_LOCUS72769</name>
    <name evidence="5" type="ORF">GIL414_LOCUS83783</name>
</gene>
<feature type="non-terminal residue" evidence="5">
    <location>
        <position position="1"/>
    </location>
</feature>
<dbReference type="InterPro" id="IPR015415">
    <property type="entry name" value="Spast_Vps4_C"/>
</dbReference>
<protein>
    <recommendedName>
        <fullName evidence="3">Spastin/Vps4 C-terminal domain-containing protein</fullName>
    </recommendedName>
</protein>
<evidence type="ECO:0000259" key="3">
    <source>
        <dbReference type="Pfam" id="PF09336"/>
    </source>
</evidence>
<reference evidence="5" key="1">
    <citation type="submission" date="2021-02" db="EMBL/GenBank/DDBJ databases">
        <authorList>
            <person name="Nowell W R."/>
        </authorList>
    </citation>
    <scope>NUCLEOTIDE SEQUENCE</scope>
</reference>
<dbReference type="Proteomes" id="UP000681967">
    <property type="component" value="Unassembled WGS sequence"/>
</dbReference>
<dbReference type="GO" id="GO:0005524">
    <property type="term" value="F:ATP binding"/>
    <property type="evidence" value="ECO:0007669"/>
    <property type="project" value="UniProtKB-KW"/>
</dbReference>
<evidence type="ECO:0000313" key="5">
    <source>
        <dbReference type="EMBL" id="CAF5219992.1"/>
    </source>
</evidence>
<dbReference type="Proteomes" id="UP000681720">
    <property type="component" value="Unassembled WGS sequence"/>
</dbReference>
<evidence type="ECO:0000313" key="6">
    <source>
        <dbReference type="Proteomes" id="UP000681720"/>
    </source>
</evidence>
<dbReference type="Pfam" id="PF09336">
    <property type="entry name" value="Vps4_C"/>
    <property type="match status" value="1"/>
</dbReference>
<accession>A0A8S3JRV6</accession>
<feature type="domain" description="Spastin/Vps4 C-terminal" evidence="3">
    <location>
        <begin position="8"/>
        <end position="47"/>
    </location>
</feature>
<evidence type="ECO:0000313" key="4">
    <source>
        <dbReference type="EMBL" id="CAF5153260.1"/>
    </source>
</evidence>
<comment type="caution">
    <text evidence="5">The sequence shown here is derived from an EMBL/GenBank/DDBJ whole genome shotgun (WGS) entry which is preliminary data.</text>
</comment>